<feature type="compositionally biased region" description="Pro residues" evidence="5">
    <location>
        <begin position="150"/>
        <end position="161"/>
    </location>
</feature>
<feature type="region of interest" description="Disordered" evidence="5">
    <location>
        <begin position="107"/>
        <end position="189"/>
    </location>
</feature>
<dbReference type="Proteomes" id="UP001442841">
    <property type="component" value="Chromosome"/>
</dbReference>
<proteinExistence type="predicted"/>
<dbReference type="EMBL" id="CP154795">
    <property type="protein sequence ID" value="XAN06885.1"/>
    <property type="molecule type" value="Genomic_DNA"/>
</dbReference>
<dbReference type="PRINTS" id="PR01217">
    <property type="entry name" value="PRICHEXTENSN"/>
</dbReference>
<feature type="region of interest" description="Disordered" evidence="5">
    <location>
        <begin position="1"/>
        <end position="70"/>
    </location>
</feature>
<organism evidence="7 8">
    <name type="scientific">Ammonicoccus fulvus</name>
    <dbReference type="NCBI Taxonomy" id="3138240"/>
    <lineage>
        <taxon>Bacteria</taxon>
        <taxon>Bacillati</taxon>
        <taxon>Actinomycetota</taxon>
        <taxon>Actinomycetes</taxon>
        <taxon>Propionibacteriales</taxon>
        <taxon>Propionibacteriaceae</taxon>
        <taxon>Ammonicoccus</taxon>
    </lineage>
</organism>
<evidence type="ECO:0000313" key="8">
    <source>
        <dbReference type="Proteomes" id="UP001442841"/>
    </source>
</evidence>
<feature type="transmembrane region" description="Helical" evidence="6">
    <location>
        <begin position="78"/>
        <end position="100"/>
    </location>
</feature>
<evidence type="ECO:0000256" key="6">
    <source>
        <dbReference type="SAM" id="Phobius"/>
    </source>
</evidence>
<keyword evidence="8" id="KW-1185">Reference proteome</keyword>
<gene>
    <name evidence="7" type="ORF">AADG42_06065</name>
</gene>
<dbReference type="RefSeq" id="WP_425308325.1">
    <property type="nucleotide sequence ID" value="NZ_CP154795.1"/>
</dbReference>
<evidence type="ECO:0000313" key="7">
    <source>
        <dbReference type="EMBL" id="XAN06885.1"/>
    </source>
</evidence>
<keyword evidence="4 6" id="KW-0472">Membrane</keyword>
<dbReference type="PANTHER" id="PTHR30168">
    <property type="entry name" value="PUTATIVE MEMBRANE PROTEIN YPFJ"/>
    <property type="match status" value="1"/>
</dbReference>
<evidence type="ECO:0000256" key="1">
    <source>
        <dbReference type="ARBA" id="ARBA00004167"/>
    </source>
</evidence>
<dbReference type="Pfam" id="PF04228">
    <property type="entry name" value="Zn_peptidase"/>
    <property type="match status" value="1"/>
</dbReference>
<accession>A0ABZ3FMH0</accession>
<dbReference type="InterPro" id="IPR007343">
    <property type="entry name" value="Uncharacterised_pept_Zn_put"/>
</dbReference>
<feature type="compositionally biased region" description="Low complexity" evidence="5">
    <location>
        <begin position="48"/>
        <end position="64"/>
    </location>
</feature>
<feature type="compositionally biased region" description="Low complexity" evidence="5">
    <location>
        <begin position="117"/>
        <end position="149"/>
    </location>
</feature>
<evidence type="ECO:0000256" key="3">
    <source>
        <dbReference type="ARBA" id="ARBA00022989"/>
    </source>
</evidence>
<evidence type="ECO:0000256" key="5">
    <source>
        <dbReference type="SAM" id="MobiDB-lite"/>
    </source>
</evidence>
<sequence length="438" mass="46360">MSYPPGNPFQPWSSGSGGGGTPGNPPNPFAGGSGTPWPPAPAPGSPFGGPAANPFNHPGPSGPTLLPPPKPPRRWGRLALIGGGALGAVIIVIAVLSVVLGNRAAEITTTPPPPPLQTTAPTPAASPSPTSATTPDPTPGTTPSRTPRPTTTPPSPQPTPTRPGERSRPDGVAYENEDYEVPAPPGSGPERVLFPLDTAQANAWTRSNATYGQRVANPVRCPYDPIWSLNDGHLTGPELESRVNRYVDCLMVSWQPAVENAGFTLTKPQVSYYRGQISTPCGTSPGYAAGFYCSANESIYVNESEYAHVRNDDGLITYQFENLLAHEFAHHVQARTGILGAYARLFHDSGDLEVNRRMELQANCYAGLGLSAHSVSFGMTDADRRAITAAEYRTGDQPGRDRTHGRPENFGRWFETGFTGDATPGRCNTFVAASDEVA</sequence>
<protein>
    <submittedName>
        <fullName evidence="7">Neutral zinc metallopeptidase</fullName>
    </submittedName>
</protein>
<comment type="subcellular location">
    <subcellularLocation>
        <location evidence="1">Membrane</location>
        <topology evidence="1">Single-pass membrane protein</topology>
    </subcellularLocation>
</comment>
<dbReference type="PANTHER" id="PTHR30168:SF0">
    <property type="entry name" value="INNER MEMBRANE PROTEIN"/>
    <property type="match status" value="1"/>
</dbReference>
<name>A0ABZ3FMH0_9ACTN</name>
<evidence type="ECO:0000256" key="2">
    <source>
        <dbReference type="ARBA" id="ARBA00022692"/>
    </source>
</evidence>
<reference evidence="7 8" key="1">
    <citation type="submission" date="2024-04" db="EMBL/GenBank/DDBJ databases">
        <title>Isolation of an actinomycete strain from pig manure.</title>
        <authorList>
            <person name="Gong T."/>
            <person name="Yu Z."/>
            <person name="An M."/>
            <person name="Wei C."/>
            <person name="Yang W."/>
            <person name="Liu L."/>
        </authorList>
    </citation>
    <scope>NUCLEOTIDE SEQUENCE [LARGE SCALE GENOMIC DNA]</scope>
    <source>
        <strain evidence="7 8">ZF39</strain>
    </source>
</reference>
<evidence type="ECO:0000256" key="4">
    <source>
        <dbReference type="ARBA" id="ARBA00023136"/>
    </source>
</evidence>
<keyword evidence="2 6" id="KW-0812">Transmembrane</keyword>
<keyword evidence="3 6" id="KW-1133">Transmembrane helix</keyword>